<dbReference type="Proteomes" id="UP000324222">
    <property type="component" value="Unassembled WGS sequence"/>
</dbReference>
<name>A0A5B7DAE2_PORTR</name>
<keyword evidence="2" id="KW-1185">Reference proteome</keyword>
<proteinExistence type="predicted"/>
<evidence type="ECO:0000313" key="2">
    <source>
        <dbReference type="Proteomes" id="UP000324222"/>
    </source>
</evidence>
<organism evidence="1 2">
    <name type="scientific">Portunus trituberculatus</name>
    <name type="common">Swimming crab</name>
    <name type="synonym">Neptunus trituberculatus</name>
    <dbReference type="NCBI Taxonomy" id="210409"/>
    <lineage>
        <taxon>Eukaryota</taxon>
        <taxon>Metazoa</taxon>
        <taxon>Ecdysozoa</taxon>
        <taxon>Arthropoda</taxon>
        <taxon>Crustacea</taxon>
        <taxon>Multicrustacea</taxon>
        <taxon>Malacostraca</taxon>
        <taxon>Eumalacostraca</taxon>
        <taxon>Eucarida</taxon>
        <taxon>Decapoda</taxon>
        <taxon>Pleocyemata</taxon>
        <taxon>Brachyura</taxon>
        <taxon>Eubrachyura</taxon>
        <taxon>Portunoidea</taxon>
        <taxon>Portunidae</taxon>
        <taxon>Portuninae</taxon>
        <taxon>Portunus</taxon>
    </lineage>
</organism>
<accession>A0A5B7DAE2</accession>
<reference evidence="1 2" key="1">
    <citation type="submission" date="2019-05" db="EMBL/GenBank/DDBJ databases">
        <title>Another draft genome of Portunus trituberculatus and its Hox gene families provides insights of decapod evolution.</title>
        <authorList>
            <person name="Jeong J.-H."/>
            <person name="Song I."/>
            <person name="Kim S."/>
            <person name="Choi T."/>
            <person name="Kim D."/>
            <person name="Ryu S."/>
            <person name="Kim W."/>
        </authorList>
    </citation>
    <scope>NUCLEOTIDE SEQUENCE [LARGE SCALE GENOMIC DNA]</scope>
    <source>
        <tissue evidence="1">Muscle</tissue>
    </source>
</reference>
<sequence>MTSSELIAAQTPLTYSRTACDGLCCTVEASVKVEKGRDTFCSIYCRTSLRGASAGNWDMLEDPSGRRNFSLDILLEDKGCGAGATLAAGAWLGAGASPLSKAARASFSARSAAICALINCNSKFLEVVFIH</sequence>
<gene>
    <name evidence="1" type="ORF">E2C01_011110</name>
</gene>
<comment type="caution">
    <text evidence="1">The sequence shown here is derived from an EMBL/GenBank/DDBJ whole genome shotgun (WGS) entry which is preliminary data.</text>
</comment>
<dbReference type="EMBL" id="VSRR010000660">
    <property type="protein sequence ID" value="MPC18232.1"/>
    <property type="molecule type" value="Genomic_DNA"/>
</dbReference>
<evidence type="ECO:0000313" key="1">
    <source>
        <dbReference type="EMBL" id="MPC18232.1"/>
    </source>
</evidence>
<protein>
    <submittedName>
        <fullName evidence="1">Uncharacterized protein</fullName>
    </submittedName>
</protein>
<dbReference type="AlphaFoldDB" id="A0A5B7DAE2"/>